<dbReference type="PANTHER" id="PTHR31165">
    <property type="entry name" value="PROTEIN G1-LIKE2"/>
    <property type="match status" value="1"/>
</dbReference>
<keyword evidence="6" id="KW-0804">Transcription</keyword>
<dbReference type="PANTHER" id="PTHR31165:SF122">
    <property type="entry name" value="PROTEIN G1-LIKE1"/>
    <property type="match status" value="1"/>
</dbReference>
<dbReference type="EMBL" id="LWDX02048410">
    <property type="protein sequence ID" value="OEL21226.1"/>
    <property type="molecule type" value="Genomic_DNA"/>
</dbReference>
<dbReference type="AlphaFoldDB" id="A0A1E5V7S3"/>
<feature type="region of interest" description="Disordered" evidence="8">
    <location>
        <begin position="70"/>
        <end position="112"/>
    </location>
</feature>
<evidence type="ECO:0000256" key="8">
    <source>
        <dbReference type="SAM" id="MobiDB-lite"/>
    </source>
</evidence>
<feature type="domain" description="ALOG" evidence="9">
    <location>
        <begin position="1"/>
        <end position="79"/>
    </location>
</feature>
<evidence type="ECO:0000256" key="4">
    <source>
        <dbReference type="ARBA" id="ARBA00023015"/>
    </source>
</evidence>
<sequence length="188" mass="19940">MCNHRPPLKLSQCSGYGSGSINPNVGQPRRARRSLLAAFEEHGGRPEDNPFGARAVRLYLRETRGIGYEKNRRKRSFASSSQQSQQQAMALPLQATAPAASSQALSDAATERADDARAAHVLEPGHPHRRFFIPHTRFLHGFSLVPGGSNSGSSAGVGAGNGDEIALAIAAPAEAHAAGCMMLLSVFN</sequence>
<evidence type="ECO:0000313" key="10">
    <source>
        <dbReference type="EMBL" id="OEL21226.1"/>
    </source>
</evidence>
<keyword evidence="7" id="KW-0539">Nucleus</keyword>
<proteinExistence type="inferred from homology"/>
<feature type="compositionally biased region" description="Low complexity" evidence="8">
    <location>
        <begin position="78"/>
        <end position="108"/>
    </location>
</feature>
<dbReference type="OrthoDB" id="1101852at2759"/>
<dbReference type="GO" id="GO:0005634">
    <property type="term" value="C:nucleus"/>
    <property type="evidence" value="ECO:0007669"/>
    <property type="project" value="UniProtKB-SubCell"/>
</dbReference>
<keyword evidence="11" id="KW-1185">Reference proteome</keyword>
<feature type="compositionally biased region" description="Polar residues" evidence="8">
    <location>
        <begin position="11"/>
        <end position="25"/>
    </location>
</feature>
<reference evidence="10 11" key="1">
    <citation type="submission" date="2016-09" db="EMBL/GenBank/DDBJ databases">
        <title>The draft genome of Dichanthelium oligosanthes: A C3 panicoid grass species.</title>
        <authorList>
            <person name="Studer A.J."/>
            <person name="Schnable J.C."/>
            <person name="Brutnell T.P."/>
        </authorList>
    </citation>
    <scope>NUCLEOTIDE SEQUENCE [LARGE SCALE GENOMIC DNA]</scope>
    <source>
        <strain evidence="11">cv. Kellogg 1175</strain>
        <tissue evidence="10">Leaf</tissue>
    </source>
</reference>
<protein>
    <recommendedName>
        <fullName evidence="9">ALOG domain-containing protein</fullName>
    </recommendedName>
</protein>
<keyword evidence="5" id="KW-0238">DNA-binding</keyword>
<evidence type="ECO:0000256" key="2">
    <source>
        <dbReference type="ARBA" id="ARBA00010308"/>
    </source>
</evidence>
<evidence type="ECO:0000313" key="11">
    <source>
        <dbReference type="Proteomes" id="UP000095767"/>
    </source>
</evidence>
<evidence type="ECO:0000259" key="9">
    <source>
        <dbReference type="PROSITE" id="PS51697"/>
    </source>
</evidence>
<evidence type="ECO:0000256" key="5">
    <source>
        <dbReference type="ARBA" id="ARBA00023125"/>
    </source>
</evidence>
<dbReference type="STRING" id="888268.A0A1E5V7S3"/>
<dbReference type="Proteomes" id="UP000095767">
    <property type="component" value="Unassembled WGS sequence"/>
</dbReference>
<dbReference type="GO" id="GO:0003677">
    <property type="term" value="F:DNA binding"/>
    <property type="evidence" value="ECO:0007669"/>
    <property type="project" value="UniProtKB-KW"/>
</dbReference>
<keyword evidence="4" id="KW-0805">Transcription regulation</keyword>
<evidence type="ECO:0000256" key="3">
    <source>
        <dbReference type="ARBA" id="ARBA00022473"/>
    </source>
</evidence>
<dbReference type="InterPro" id="IPR006936">
    <property type="entry name" value="ALOG_dom"/>
</dbReference>
<organism evidence="10 11">
    <name type="scientific">Dichanthelium oligosanthes</name>
    <dbReference type="NCBI Taxonomy" id="888268"/>
    <lineage>
        <taxon>Eukaryota</taxon>
        <taxon>Viridiplantae</taxon>
        <taxon>Streptophyta</taxon>
        <taxon>Embryophyta</taxon>
        <taxon>Tracheophyta</taxon>
        <taxon>Spermatophyta</taxon>
        <taxon>Magnoliopsida</taxon>
        <taxon>Liliopsida</taxon>
        <taxon>Poales</taxon>
        <taxon>Poaceae</taxon>
        <taxon>PACMAD clade</taxon>
        <taxon>Panicoideae</taxon>
        <taxon>Panicodae</taxon>
        <taxon>Paniceae</taxon>
        <taxon>Dichantheliinae</taxon>
        <taxon>Dichanthelium</taxon>
    </lineage>
</organism>
<evidence type="ECO:0000256" key="6">
    <source>
        <dbReference type="ARBA" id="ARBA00023163"/>
    </source>
</evidence>
<dbReference type="GO" id="GO:0009416">
    <property type="term" value="P:response to light stimulus"/>
    <property type="evidence" value="ECO:0007669"/>
    <property type="project" value="TreeGrafter"/>
</dbReference>
<dbReference type="InterPro" id="IPR040222">
    <property type="entry name" value="ALOG"/>
</dbReference>
<evidence type="ECO:0000256" key="1">
    <source>
        <dbReference type="ARBA" id="ARBA00004123"/>
    </source>
</evidence>
<keyword evidence="3" id="KW-0217">Developmental protein</keyword>
<comment type="subcellular location">
    <subcellularLocation>
        <location evidence="1">Nucleus</location>
    </subcellularLocation>
</comment>
<name>A0A1E5V7S3_9POAL</name>
<comment type="caution">
    <text evidence="10">The sequence shown here is derived from an EMBL/GenBank/DDBJ whole genome shotgun (WGS) entry which is preliminary data.</text>
</comment>
<evidence type="ECO:0000256" key="7">
    <source>
        <dbReference type="ARBA" id="ARBA00023242"/>
    </source>
</evidence>
<feature type="region of interest" description="Disordered" evidence="8">
    <location>
        <begin position="1"/>
        <end position="28"/>
    </location>
</feature>
<accession>A0A1E5V7S3</accession>
<dbReference type="PROSITE" id="PS51697">
    <property type="entry name" value="ALOG"/>
    <property type="match status" value="1"/>
</dbReference>
<dbReference type="GO" id="GO:0009299">
    <property type="term" value="P:mRNA transcription"/>
    <property type="evidence" value="ECO:0007669"/>
    <property type="project" value="TreeGrafter"/>
</dbReference>
<gene>
    <name evidence="10" type="ORF">BAE44_0017755</name>
</gene>
<dbReference type="Pfam" id="PF04852">
    <property type="entry name" value="ALOG_dom"/>
    <property type="match status" value="1"/>
</dbReference>
<comment type="similarity">
    <text evidence="2">Belongs to the plant homeotic and developmental regulators ALOG protein family.</text>
</comment>